<protein>
    <submittedName>
        <fullName evidence="2">Eukaryotic/viral aspartic protease</fullName>
    </submittedName>
</protein>
<feature type="region of interest" description="Disordered" evidence="1">
    <location>
        <begin position="364"/>
        <end position="390"/>
    </location>
</feature>
<evidence type="ECO:0000313" key="3">
    <source>
        <dbReference type="Proteomes" id="UP000198211"/>
    </source>
</evidence>
<dbReference type="Proteomes" id="UP000198211">
    <property type="component" value="Unassembled WGS sequence"/>
</dbReference>
<keyword evidence="2" id="KW-0645">Protease</keyword>
<accession>A0A225WZ86</accession>
<organism evidence="2 3">
    <name type="scientific">Phytophthora megakarya</name>
    <dbReference type="NCBI Taxonomy" id="4795"/>
    <lineage>
        <taxon>Eukaryota</taxon>
        <taxon>Sar</taxon>
        <taxon>Stramenopiles</taxon>
        <taxon>Oomycota</taxon>
        <taxon>Peronosporomycetes</taxon>
        <taxon>Peronosporales</taxon>
        <taxon>Peronosporaceae</taxon>
        <taxon>Phytophthora</taxon>
    </lineage>
</organism>
<feature type="compositionally biased region" description="Acidic residues" evidence="1">
    <location>
        <begin position="373"/>
        <end position="386"/>
    </location>
</feature>
<sequence>MGLVDTVECKTTPMQGRRLTTRPALPPPEYASSEDSDSVESPKRMPMRRPPRVMQLAATPAKPETPSSEWAIPKALEDAIVRLMQLHPGQHHLPRAMRVRYPCSVILRRTRLHKSRMIKSVISCSPSRSKRGQVEDSNDLFDLDAGLTGTAADVSTATAGAGVARVRLSVFSERMAFNGKHASEEKNRVWFNCLKSESRRNGMTRDEVCTPFGDVMYLQLEKSVKKSLTELTEQFRVQYYGKGVSMASLYYHASKHVDETPLEYLYRLNVAGMRAKIRYFDGTPEEKHEHVELFINTLGAGIGILPHADGSPGHGHVGEKSSRVATRLSSQEEDTFRLEPIPPEGVIANTNAGQAVDALQMTTDDYDSGREGDSDDDQICDQDRDDQEQPKMFVTRHASQPENARRDVETGGKVHDRPKCRLCGSRRHSAEDCWSLLTYPKCAGQHPTDHCLRACKACGVVHDAGEWLLEEFFNQLCQCCEDVKLGRSLAWKPVRDKRSMYVYTYVAKRSRDEVSKRTTILNDNTCESKMVRTALGRALAVSTIRSTDKYACETATGVTDFLPGERREYWKHYAPDKWYKQAKMPGKLNNG</sequence>
<reference evidence="3" key="1">
    <citation type="submission" date="2017-03" db="EMBL/GenBank/DDBJ databases">
        <title>Phytopthora megakarya and P. palmivora, two closely related causual agents of cacao black pod achieved similar genome size and gene model numbers by different mechanisms.</title>
        <authorList>
            <person name="Ali S."/>
            <person name="Shao J."/>
            <person name="Larry D.J."/>
            <person name="Kronmiller B."/>
            <person name="Shen D."/>
            <person name="Strem M.D."/>
            <person name="Melnick R.L."/>
            <person name="Guiltinan M.J."/>
            <person name="Tyler B.M."/>
            <person name="Meinhardt L.W."/>
            <person name="Bailey B.A."/>
        </authorList>
    </citation>
    <scope>NUCLEOTIDE SEQUENCE [LARGE SCALE GENOMIC DNA]</scope>
    <source>
        <strain evidence="3">zdho120</strain>
    </source>
</reference>
<evidence type="ECO:0000256" key="1">
    <source>
        <dbReference type="SAM" id="MobiDB-lite"/>
    </source>
</evidence>
<dbReference type="AlphaFoldDB" id="A0A225WZ86"/>
<dbReference type="EMBL" id="NBNE01000144">
    <property type="protein sequence ID" value="OWZ22347.1"/>
    <property type="molecule type" value="Genomic_DNA"/>
</dbReference>
<feature type="region of interest" description="Disordered" evidence="1">
    <location>
        <begin position="1"/>
        <end position="50"/>
    </location>
</feature>
<proteinExistence type="predicted"/>
<name>A0A225WZ86_9STRA</name>
<comment type="caution">
    <text evidence="2">The sequence shown here is derived from an EMBL/GenBank/DDBJ whole genome shotgun (WGS) entry which is preliminary data.</text>
</comment>
<dbReference type="GO" id="GO:0006508">
    <property type="term" value="P:proteolysis"/>
    <property type="evidence" value="ECO:0007669"/>
    <property type="project" value="UniProtKB-KW"/>
</dbReference>
<dbReference type="GO" id="GO:0008233">
    <property type="term" value="F:peptidase activity"/>
    <property type="evidence" value="ECO:0007669"/>
    <property type="project" value="UniProtKB-KW"/>
</dbReference>
<evidence type="ECO:0000313" key="2">
    <source>
        <dbReference type="EMBL" id="OWZ22347.1"/>
    </source>
</evidence>
<keyword evidence="3" id="KW-1185">Reference proteome</keyword>
<keyword evidence="2" id="KW-0378">Hydrolase</keyword>
<gene>
    <name evidence="2" type="ORF">PHMEG_0002972</name>
</gene>